<accession>A0A8T2QVI6</accession>
<dbReference type="SFLD" id="SFLDG01388">
    <property type="entry name" value="7_8-didemethyl-8-hydroxy-5-dea"/>
    <property type="match status" value="2"/>
</dbReference>
<dbReference type="InterPro" id="IPR007197">
    <property type="entry name" value="rSAM"/>
</dbReference>
<keyword evidence="9" id="KW-0004">4Fe-4S</keyword>
<dbReference type="NCBIfam" id="TIGR03550">
    <property type="entry name" value="F420_cofG"/>
    <property type="match status" value="1"/>
</dbReference>
<dbReference type="OMA" id="HWVGHLN"/>
<feature type="domain" description="Radical SAM core" evidence="18">
    <location>
        <begin position="122"/>
        <end position="369"/>
    </location>
</feature>
<dbReference type="Gene3D" id="3.20.20.70">
    <property type="entry name" value="Aldolase class I"/>
    <property type="match status" value="2"/>
</dbReference>
<dbReference type="SFLD" id="SFLDF00294">
    <property type="entry name" value="7_8-didemethyl-8-hydroxy-5-dea"/>
    <property type="match status" value="1"/>
</dbReference>
<evidence type="ECO:0000256" key="9">
    <source>
        <dbReference type="ARBA" id="ARBA00022485"/>
    </source>
</evidence>
<comment type="catalytic activity">
    <reaction evidence="16">
        <text>5-amino-6-(D-ribitylamino)uracil + L-tyrosine + S-adenosyl-L-methionine = 5-amino-5-(4-hydroxybenzyl)-6-(D-ribitylimino)-5,6-dihydrouracil + 2-iminoacetate + 5'-deoxyadenosine + L-methionine + H(+)</text>
        <dbReference type="Rhea" id="RHEA:55200"/>
        <dbReference type="ChEBI" id="CHEBI:15378"/>
        <dbReference type="ChEBI" id="CHEBI:15934"/>
        <dbReference type="ChEBI" id="CHEBI:17319"/>
        <dbReference type="ChEBI" id="CHEBI:57844"/>
        <dbReference type="ChEBI" id="CHEBI:58315"/>
        <dbReference type="ChEBI" id="CHEBI:59789"/>
        <dbReference type="ChEBI" id="CHEBI:77846"/>
        <dbReference type="ChEBI" id="CHEBI:85936"/>
        <dbReference type="EC" id="2.5.1.147"/>
    </reaction>
</comment>
<dbReference type="EC" id="4.3.1.32" evidence="6"/>
<dbReference type="OrthoDB" id="2015542at2759"/>
<dbReference type="GO" id="GO:0046872">
    <property type="term" value="F:metal ion binding"/>
    <property type="evidence" value="ECO:0007669"/>
    <property type="project" value="UniProtKB-KW"/>
</dbReference>
<dbReference type="GO" id="GO:0051539">
    <property type="term" value="F:4 iron, 4 sulfur cluster binding"/>
    <property type="evidence" value="ECO:0007669"/>
    <property type="project" value="UniProtKB-KW"/>
</dbReference>
<evidence type="ECO:0000313" key="19">
    <source>
        <dbReference type="EMBL" id="KAH7287986.1"/>
    </source>
</evidence>
<dbReference type="SFLD" id="SFLDG01389">
    <property type="entry name" value="menaquinone_synthsis_involved"/>
    <property type="match status" value="1"/>
</dbReference>
<evidence type="ECO:0000256" key="17">
    <source>
        <dbReference type="ARBA" id="ARBA00048974"/>
    </source>
</evidence>
<dbReference type="InterPro" id="IPR019939">
    <property type="entry name" value="CofG_family"/>
</dbReference>
<dbReference type="PANTHER" id="PTHR43076">
    <property type="entry name" value="FO SYNTHASE (COFH)"/>
    <property type="match status" value="1"/>
</dbReference>
<comment type="cofactor">
    <cofactor evidence="1">
        <name>[4Fe-4S] cluster</name>
        <dbReference type="ChEBI" id="CHEBI:49883"/>
    </cofactor>
</comment>
<dbReference type="PROSITE" id="PS51918">
    <property type="entry name" value="RADICAL_SAM"/>
    <property type="match status" value="2"/>
</dbReference>
<dbReference type="NCBIfam" id="TIGR00423">
    <property type="entry name" value="CofH family radical SAM protein"/>
    <property type="match status" value="1"/>
</dbReference>
<dbReference type="SMART" id="SM00729">
    <property type="entry name" value="Elp3"/>
    <property type="match status" value="1"/>
</dbReference>
<evidence type="ECO:0000256" key="5">
    <source>
        <dbReference type="ARBA" id="ARBA00010826"/>
    </source>
</evidence>
<keyword evidence="15" id="KW-0456">Lyase</keyword>
<evidence type="ECO:0000313" key="20">
    <source>
        <dbReference type="Proteomes" id="UP000825935"/>
    </source>
</evidence>
<proteinExistence type="inferred from homology"/>
<dbReference type="CDD" id="cd01335">
    <property type="entry name" value="Radical_SAM"/>
    <property type="match status" value="2"/>
</dbReference>
<dbReference type="EC" id="2.5.1.147" evidence="7"/>
<protein>
    <recommendedName>
        <fullName evidence="8">FO synthase</fullName>
        <ecNumber evidence="7">2.5.1.147</ecNumber>
        <ecNumber evidence="6">4.3.1.32</ecNumber>
    </recommendedName>
</protein>
<organism evidence="19 20">
    <name type="scientific">Ceratopteris richardii</name>
    <name type="common">Triangle waterfern</name>
    <dbReference type="NCBI Taxonomy" id="49495"/>
    <lineage>
        <taxon>Eukaryota</taxon>
        <taxon>Viridiplantae</taxon>
        <taxon>Streptophyta</taxon>
        <taxon>Embryophyta</taxon>
        <taxon>Tracheophyta</taxon>
        <taxon>Polypodiopsida</taxon>
        <taxon>Polypodiidae</taxon>
        <taxon>Polypodiales</taxon>
        <taxon>Pteridineae</taxon>
        <taxon>Pteridaceae</taxon>
        <taxon>Parkerioideae</taxon>
        <taxon>Ceratopteris</taxon>
    </lineage>
</organism>
<evidence type="ECO:0000256" key="7">
    <source>
        <dbReference type="ARBA" id="ARBA00012289"/>
    </source>
</evidence>
<dbReference type="EMBL" id="CM035436">
    <property type="protein sequence ID" value="KAH7287986.1"/>
    <property type="molecule type" value="Genomic_DNA"/>
</dbReference>
<gene>
    <name evidence="19" type="ORF">KP509_31G006100</name>
</gene>
<evidence type="ECO:0000256" key="11">
    <source>
        <dbReference type="ARBA" id="ARBA00022691"/>
    </source>
</evidence>
<sequence>MELAAHSVHGLSDRQQPTAHACLIGKKFRPENRSLFLPRISRRLLGETQMKLTVRADVPKADSSNESMNGSFALDYLERMKQGTMCDQLDEHSVLQVAELDVKALISAASEVRDRGPYHHIISFSPKVFIPLTRACRDSCTYCTFALAPTKDQKIYMSVDEVLDIARKGVAVGCTEALFTLGDKPELLYPKAKEELATLGHPSTISYVAEVARIVLEQTGLLPHLNVGVMSRPETALLRRVSVSQGLMLETISRRLLKPGRPHYQCPDKVPAARLATIRAAGIEKVPFTSGLLIGIGESRKERIQSLLELHKLHKEYGHIQELIIQNFCAKKGTPMEHAAEPSLEELQWTIAMARLIFGPSMNIQAPPNLTPRESTNKGDEWIALIQAGINDWGGISPVTKDWVNPEAPWPHLSYLAEITEKAGKVLVPRLAIYPHFVQNSSKWLDSCITSAVLKNSNSLGFARGEAWSPGISTSSDSFKELCYSRKSHFISNSDPINSTSLLSSNEYPSSEAAICVGITGKISITRDSACTVTAHSRGDISFLLDRAMAGDTLLEEEIVQLFSCMGEEFEQICRAADQLRTTVNGNKVTYVINRNINYTNVCSYKCQFCAFSKGKFTDTLRGKPYLLPLEEIARRAYEAWDRGATEICMQGGIHPEFTGETYLNILCCVKSAVPDVHVHAFSPLEVWQGAKTLGLSIYDYLLELRKAGLGSIPGTAAEILDDRIRDVLCPDKLTTQEWLEVMQTAHSIGLKSTSTIMFGHLDSPHHWAKHLLHLRSLQRETGGFTEFVPLPFIHMEAPLFLKGKARRGPTRRECLLMHAIARLVLHPYITNIQASWVKMGPSGAQALLFAGCNDMGGTLMNESITRAAGASHGEELPPLQMEALIRSIGRDPEQRTTLYSAASPEQAKKLFQAAHSQILERIHTDDFSNTGNPQVCFNVLLKLTCRLSPIISFHSNRQLHVLLCPF</sequence>
<keyword evidence="13" id="KW-0408">Iron</keyword>
<dbReference type="SFLD" id="SFLDF00343">
    <property type="entry name" value="aminofutalosine_synthase_(mqnE"/>
    <property type="match status" value="1"/>
</dbReference>
<comment type="similarity">
    <text evidence="5">In the N-terminal section; belongs to the radical SAM superfamily. CofG family.</text>
</comment>
<evidence type="ECO:0000256" key="3">
    <source>
        <dbReference type="ARBA" id="ARBA00004712"/>
    </source>
</evidence>
<dbReference type="NCBIfam" id="NF005609">
    <property type="entry name" value="PRK07360.1"/>
    <property type="match status" value="1"/>
</dbReference>
<dbReference type="HAMAP" id="MF_01611">
    <property type="entry name" value="FO_synth_sub1"/>
    <property type="match status" value="1"/>
</dbReference>
<evidence type="ECO:0000256" key="4">
    <source>
        <dbReference type="ARBA" id="ARBA00010051"/>
    </source>
</evidence>
<dbReference type="NCBIfam" id="NF004884">
    <property type="entry name" value="PRK06245.1"/>
    <property type="match status" value="1"/>
</dbReference>
<evidence type="ECO:0000256" key="12">
    <source>
        <dbReference type="ARBA" id="ARBA00022723"/>
    </source>
</evidence>
<dbReference type="InterPro" id="IPR013785">
    <property type="entry name" value="Aldolase_TIM"/>
</dbReference>
<keyword evidence="10" id="KW-0808">Transferase</keyword>
<evidence type="ECO:0000256" key="15">
    <source>
        <dbReference type="ARBA" id="ARBA00023239"/>
    </source>
</evidence>
<evidence type="ECO:0000259" key="18">
    <source>
        <dbReference type="PROSITE" id="PS51918"/>
    </source>
</evidence>
<name>A0A8T2QVI6_CERRI</name>
<evidence type="ECO:0000256" key="6">
    <source>
        <dbReference type="ARBA" id="ARBA00012126"/>
    </source>
</evidence>
<evidence type="ECO:0000256" key="2">
    <source>
        <dbReference type="ARBA" id="ARBA00003692"/>
    </source>
</evidence>
<dbReference type="SUPFAM" id="SSF102114">
    <property type="entry name" value="Radical SAM enzymes"/>
    <property type="match status" value="2"/>
</dbReference>
<comment type="catalytic activity">
    <reaction evidence="17">
        <text>5-amino-5-(4-hydroxybenzyl)-6-(D-ribitylimino)-5,6-dihydrouracil + S-adenosyl-L-methionine = 7,8-didemethyl-8-hydroxy-5-deazariboflavin + 5'-deoxyadenosine + L-methionine + NH4(+) + H(+)</text>
        <dbReference type="Rhea" id="RHEA:55204"/>
        <dbReference type="ChEBI" id="CHEBI:15378"/>
        <dbReference type="ChEBI" id="CHEBI:17319"/>
        <dbReference type="ChEBI" id="CHEBI:28938"/>
        <dbReference type="ChEBI" id="CHEBI:57844"/>
        <dbReference type="ChEBI" id="CHEBI:59789"/>
        <dbReference type="ChEBI" id="CHEBI:59904"/>
        <dbReference type="ChEBI" id="CHEBI:85936"/>
        <dbReference type="EC" id="4.3.1.32"/>
    </reaction>
</comment>
<keyword evidence="14" id="KW-0411">Iron-sulfur</keyword>
<comment type="caution">
    <text evidence="19">The sequence shown here is derived from an EMBL/GenBank/DDBJ whole genome shotgun (WGS) entry which is preliminary data.</text>
</comment>
<dbReference type="InterPro" id="IPR006638">
    <property type="entry name" value="Elp3/MiaA/NifB-like_rSAM"/>
</dbReference>
<comment type="similarity">
    <text evidence="4">In the C-terminal section; belongs to the radical SAM superfamily. CofH family.</text>
</comment>
<keyword evidence="20" id="KW-1185">Reference proteome</keyword>
<keyword evidence="11" id="KW-0949">S-adenosyl-L-methionine</keyword>
<dbReference type="InterPro" id="IPR045567">
    <property type="entry name" value="CofH/MnqC-like_C"/>
</dbReference>
<feature type="domain" description="Radical SAM core" evidence="18">
    <location>
        <begin position="589"/>
        <end position="828"/>
    </location>
</feature>
<dbReference type="GO" id="GO:0044689">
    <property type="term" value="F:7,8-didemethyl-8-hydroxy-5-deazariboflavin synthase activity"/>
    <property type="evidence" value="ECO:0007669"/>
    <property type="project" value="UniProtKB-EC"/>
</dbReference>
<reference evidence="19" key="1">
    <citation type="submission" date="2021-08" db="EMBL/GenBank/DDBJ databases">
        <title>WGS assembly of Ceratopteris richardii.</title>
        <authorList>
            <person name="Marchant D.B."/>
            <person name="Chen G."/>
            <person name="Jenkins J."/>
            <person name="Shu S."/>
            <person name="Leebens-Mack J."/>
            <person name="Grimwood J."/>
            <person name="Schmutz J."/>
            <person name="Soltis P."/>
            <person name="Soltis D."/>
            <person name="Chen Z.-H."/>
        </authorList>
    </citation>
    <scope>NUCLEOTIDE SEQUENCE</scope>
    <source>
        <strain evidence="19">Whitten #5841</strain>
        <tissue evidence="19">Leaf</tissue>
    </source>
</reference>
<dbReference type="PANTHER" id="PTHR43076:SF1">
    <property type="entry name" value="LIPOYL SYNTHASE 2"/>
    <property type="match status" value="1"/>
</dbReference>
<dbReference type="InterPro" id="IPR020050">
    <property type="entry name" value="FO_synthase_su2"/>
</dbReference>
<dbReference type="NCBIfam" id="TIGR03551">
    <property type="entry name" value="F420_cofH"/>
    <property type="match status" value="1"/>
</dbReference>
<dbReference type="InterPro" id="IPR058240">
    <property type="entry name" value="rSAM_sf"/>
</dbReference>
<dbReference type="SFLD" id="SFLDS00029">
    <property type="entry name" value="Radical_SAM"/>
    <property type="match status" value="3"/>
</dbReference>
<evidence type="ECO:0000256" key="16">
    <source>
        <dbReference type="ARBA" id="ARBA00048468"/>
    </source>
</evidence>
<dbReference type="SFLD" id="SFLDG01064">
    <property type="entry name" value="F420__menaquinone_cofactor_bio"/>
    <property type="match status" value="3"/>
</dbReference>
<dbReference type="Proteomes" id="UP000825935">
    <property type="component" value="Chromosome 31"/>
</dbReference>
<evidence type="ECO:0000256" key="1">
    <source>
        <dbReference type="ARBA" id="ARBA00001966"/>
    </source>
</evidence>
<evidence type="ECO:0000256" key="10">
    <source>
        <dbReference type="ARBA" id="ARBA00022679"/>
    </source>
</evidence>
<comment type="pathway">
    <text evidence="3">Cofactor biosynthesis; coenzyme F0 biosynthesis.</text>
</comment>
<evidence type="ECO:0000256" key="8">
    <source>
        <dbReference type="ARBA" id="ARBA00022220"/>
    </source>
</evidence>
<evidence type="ECO:0000256" key="13">
    <source>
        <dbReference type="ARBA" id="ARBA00023004"/>
    </source>
</evidence>
<dbReference type="AlphaFoldDB" id="A0A8T2QVI6"/>
<comment type="function">
    <text evidence="2">Catalyzes the radical-mediated synthesis of 7,8-didemethyl-8-hydroxy-5-deazariboflavin (FO) from 5-amino-6-(D-ribitylamino)uracil and L-tyrosine.</text>
</comment>
<dbReference type="InterPro" id="IPR034405">
    <property type="entry name" value="F420"/>
</dbReference>
<dbReference type="Pfam" id="PF19288">
    <property type="entry name" value="CofH_C"/>
    <property type="match status" value="1"/>
</dbReference>
<dbReference type="Pfam" id="PF04055">
    <property type="entry name" value="Radical_SAM"/>
    <property type="match status" value="2"/>
</dbReference>
<dbReference type="NCBIfam" id="NF006687">
    <property type="entry name" value="PRK09234.1"/>
    <property type="match status" value="1"/>
</dbReference>
<dbReference type="HAMAP" id="MF_01612">
    <property type="entry name" value="FO_synth_sub2"/>
    <property type="match status" value="1"/>
</dbReference>
<keyword evidence="12" id="KW-0479">Metal-binding</keyword>
<dbReference type="InterPro" id="IPR019940">
    <property type="entry name" value="CofH_family"/>
</dbReference>
<dbReference type="GO" id="GO:0141093">
    <property type="term" value="F:5-amino-6-(D-ribitylamino)uracil--L-tyrosine 4-hydroxyphenyl transferase activity"/>
    <property type="evidence" value="ECO:0007669"/>
    <property type="project" value="UniProtKB-EC"/>
</dbReference>
<evidence type="ECO:0000256" key="14">
    <source>
        <dbReference type="ARBA" id="ARBA00023014"/>
    </source>
</evidence>